<dbReference type="InterPro" id="IPR048846">
    <property type="entry name" value="PaaX-like_central"/>
</dbReference>
<sequence length="245" mass="26509">MQHLVTGPDTGIRPVSARSALVRILIAADSPTMTSRQICASTTAVGYPESTVRVAVSRMVAAGELRRENRAYTLAPGLRARRVELAAPPERPWDGEWEQVVVTAGGRPAAERATLRTTLLGLRLSELREGVWMRPANLERVWPAALDDVAIRLRTCPVDDPARLAARLWSLADWSARGHALLEAIETPDPTAKFAAVCAGLDHLTTDPVLPVDLRPAGWPSADLRAVTAGYLAWFATLSRESAPS</sequence>
<name>A0A317N3J6_9NOCA</name>
<evidence type="ECO:0000313" key="4">
    <source>
        <dbReference type="Proteomes" id="UP000246410"/>
    </source>
</evidence>
<comment type="caution">
    <text evidence="3">The sequence shown here is derived from an EMBL/GenBank/DDBJ whole genome shotgun (WGS) entry which is preliminary data.</text>
</comment>
<evidence type="ECO:0000259" key="1">
    <source>
        <dbReference type="Pfam" id="PF07848"/>
    </source>
</evidence>
<keyword evidence="4" id="KW-1185">Reference proteome</keyword>
<feature type="domain" description="Transcriptional repressor PaaX-like N-terminal" evidence="1">
    <location>
        <begin position="17"/>
        <end position="74"/>
    </location>
</feature>
<reference evidence="3 4" key="1">
    <citation type="submission" date="2018-05" db="EMBL/GenBank/DDBJ databases">
        <title>Genomic Encyclopedia of Type Strains, Phase IV (KMG-IV): sequencing the most valuable type-strain genomes for metagenomic binning, comparative biology and taxonomic classification.</title>
        <authorList>
            <person name="Goeker M."/>
        </authorList>
    </citation>
    <scope>NUCLEOTIDE SEQUENCE [LARGE SCALE GENOMIC DNA]</scope>
    <source>
        <strain evidence="3 4">DSM 44717</strain>
    </source>
</reference>
<evidence type="ECO:0000313" key="3">
    <source>
        <dbReference type="EMBL" id="PWV69806.1"/>
    </source>
</evidence>
<dbReference type="Proteomes" id="UP000246410">
    <property type="component" value="Unassembled WGS sequence"/>
</dbReference>
<proteinExistence type="predicted"/>
<dbReference type="GO" id="GO:0006351">
    <property type="term" value="P:DNA-templated transcription"/>
    <property type="evidence" value="ECO:0007669"/>
    <property type="project" value="TreeGrafter"/>
</dbReference>
<dbReference type="InterPro" id="IPR036388">
    <property type="entry name" value="WH-like_DNA-bd_sf"/>
</dbReference>
<accession>A0A317N3J6</accession>
<dbReference type="Pfam" id="PF07848">
    <property type="entry name" value="PaaX"/>
    <property type="match status" value="1"/>
</dbReference>
<evidence type="ECO:0000259" key="2">
    <source>
        <dbReference type="Pfam" id="PF20803"/>
    </source>
</evidence>
<organism evidence="3 4">
    <name type="scientific">Nocardia neocaledoniensis</name>
    <dbReference type="NCBI Taxonomy" id="236511"/>
    <lineage>
        <taxon>Bacteria</taxon>
        <taxon>Bacillati</taxon>
        <taxon>Actinomycetota</taxon>
        <taxon>Actinomycetes</taxon>
        <taxon>Mycobacteriales</taxon>
        <taxon>Nocardiaceae</taxon>
        <taxon>Nocardia</taxon>
    </lineage>
</organism>
<dbReference type="Gene3D" id="1.10.10.10">
    <property type="entry name" value="Winged helix-like DNA-binding domain superfamily/Winged helix DNA-binding domain"/>
    <property type="match status" value="1"/>
</dbReference>
<dbReference type="Gene3D" id="3.30.70.2650">
    <property type="match status" value="1"/>
</dbReference>
<protein>
    <submittedName>
        <fullName evidence="3">PaaX family transcriptional regulator</fullName>
    </submittedName>
</protein>
<dbReference type="Pfam" id="PF20803">
    <property type="entry name" value="PaaX_M"/>
    <property type="match status" value="1"/>
</dbReference>
<dbReference type="AlphaFoldDB" id="A0A317N3J6"/>
<dbReference type="EMBL" id="QGTL01000015">
    <property type="protein sequence ID" value="PWV69806.1"/>
    <property type="molecule type" value="Genomic_DNA"/>
</dbReference>
<dbReference type="RefSeq" id="WP_244198522.1">
    <property type="nucleotide sequence ID" value="NZ_QGTL01000015.1"/>
</dbReference>
<feature type="domain" description="Transcriptional repressor PaaX-like central Cas2-like" evidence="2">
    <location>
        <begin position="91"/>
        <end position="151"/>
    </location>
</feature>
<dbReference type="PANTHER" id="PTHR30319">
    <property type="entry name" value="PHENYLACETIC ACID REGULATOR-RELATED TRANSCRIPTIONAL REPRESSOR"/>
    <property type="match status" value="1"/>
</dbReference>
<gene>
    <name evidence="3" type="ORF">DFR69_11533</name>
</gene>
<dbReference type="Gene3D" id="1.20.58.1460">
    <property type="match status" value="1"/>
</dbReference>
<dbReference type="InterPro" id="IPR012906">
    <property type="entry name" value="PaaX-like_N"/>
</dbReference>
<dbReference type="PANTHER" id="PTHR30319:SF1">
    <property type="entry name" value="TRANSCRIPTIONAL REPRESSOR PAAX"/>
    <property type="match status" value="1"/>
</dbReference>